<feature type="domain" description="Palmitoyltransferase DHHC" evidence="6">
    <location>
        <begin position="1"/>
        <end position="77"/>
    </location>
</feature>
<dbReference type="AlphaFoldDB" id="U6MTB1"/>
<dbReference type="Pfam" id="PF01529">
    <property type="entry name" value="DHHC"/>
    <property type="match status" value="1"/>
</dbReference>
<gene>
    <name evidence="7" type="ORF">ENH_00009090</name>
</gene>
<proteinExistence type="inferred from homology"/>
<evidence type="ECO:0000256" key="3">
    <source>
        <dbReference type="ARBA" id="ARBA00022989"/>
    </source>
</evidence>
<dbReference type="EMBL" id="HG723255">
    <property type="protein sequence ID" value="CDJ65689.1"/>
    <property type="molecule type" value="Genomic_DNA"/>
</dbReference>
<evidence type="ECO:0000313" key="8">
    <source>
        <dbReference type="Proteomes" id="UP000030754"/>
    </source>
</evidence>
<keyword evidence="5" id="KW-0012">Acyltransferase</keyword>
<feature type="transmembrane region" description="Helical" evidence="5">
    <location>
        <begin position="6"/>
        <end position="26"/>
    </location>
</feature>
<evidence type="ECO:0000256" key="1">
    <source>
        <dbReference type="ARBA" id="ARBA00004141"/>
    </source>
</evidence>
<reference evidence="7" key="1">
    <citation type="submission" date="2013-10" db="EMBL/GenBank/DDBJ databases">
        <title>Genomic analysis of the causative agents of coccidiosis in chickens.</title>
        <authorList>
            <person name="Reid A.J."/>
            <person name="Blake D."/>
            <person name="Billington K."/>
            <person name="Browne H."/>
            <person name="Dunn M."/>
            <person name="Hung S."/>
            <person name="Kawahara F."/>
            <person name="Miranda-Saavedra D."/>
            <person name="Mourier T."/>
            <person name="Nagra H."/>
            <person name="Otto T.D."/>
            <person name="Rawlings N."/>
            <person name="Sanchez A."/>
            <person name="Sanders M."/>
            <person name="Subramaniam C."/>
            <person name="Tay Y."/>
            <person name="Dear P."/>
            <person name="Doerig C."/>
            <person name="Gruber A."/>
            <person name="Parkinson J."/>
            <person name="Shirley M."/>
            <person name="Wan K.L."/>
            <person name="Berriman M."/>
            <person name="Tomley F."/>
            <person name="Pain A."/>
        </authorList>
    </citation>
    <scope>NUCLEOTIDE SEQUENCE [LARGE SCALE GENOMIC DNA]</scope>
    <source>
        <strain evidence="7">Houghton</strain>
    </source>
</reference>
<dbReference type="InterPro" id="IPR001594">
    <property type="entry name" value="Palmitoyltrfase_DHHC"/>
</dbReference>
<keyword evidence="8" id="KW-1185">Reference proteome</keyword>
<evidence type="ECO:0000313" key="7">
    <source>
        <dbReference type="EMBL" id="CDJ65689.1"/>
    </source>
</evidence>
<organism evidence="7 8">
    <name type="scientific">Eimeria necatrix</name>
    <dbReference type="NCBI Taxonomy" id="51315"/>
    <lineage>
        <taxon>Eukaryota</taxon>
        <taxon>Sar</taxon>
        <taxon>Alveolata</taxon>
        <taxon>Apicomplexa</taxon>
        <taxon>Conoidasida</taxon>
        <taxon>Coccidia</taxon>
        <taxon>Eucoccidiorida</taxon>
        <taxon>Eimeriorina</taxon>
        <taxon>Eimeriidae</taxon>
        <taxon>Eimeria</taxon>
    </lineage>
</organism>
<feature type="transmembrane region" description="Helical" evidence="5">
    <location>
        <begin position="38"/>
        <end position="63"/>
    </location>
</feature>
<keyword evidence="3 5" id="KW-1133">Transmembrane helix</keyword>
<dbReference type="RefSeq" id="XP_013434156.1">
    <property type="nucleotide sequence ID" value="XM_013578702.1"/>
</dbReference>
<dbReference type="Proteomes" id="UP000030754">
    <property type="component" value="Unassembled WGS sequence"/>
</dbReference>
<comment type="catalytic activity">
    <reaction evidence="5">
        <text>L-cysteinyl-[protein] + hexadecanoyl-CoA = S-hexadecanoyl-L-cysteinyl-[protein] + CoA</text>
        <dbReference type="Rhea" id="RHEA:36683"/>
        <dbReference type="Rhea" id="RHEA-COMP:10131"/>
        <dbReference type="Rhea" id="RHEA-COMP:11032"/>
        <dbReference type="ChEBI" id="CHEBI:29950"/>
        <dbReference type="ChEBI" id="CHEBI:57287"/>
        <dbReference type="ChEBI" id="CHEBI:57379"/>
        <dbReference type="ChEBI" id="CHEBI:74151"/>
        <dbReference type="EC" id="2.3.1.225"/>
    </reaction>
</comment>
<name>U6MTB1_9EIME</name>
<comment type="subcellular location">
    <subcellularLocation>
        <location evidence="1">Membrane</location>
        <topology evidence="1">Multi-pass membrane protein</topology>
    </subcellularLocation>
</comment>
<dbReference type="GeneID" id="25471095"/>
<protein>
    <recommendedName>
        <fullName evidence="5">Palmitoyltransferase</fullName>
        <ecNumber evidence="5">2.3.1.225</ecNumber>
    </recommendedName>
</protein>
<evidence type="ECO:0000256" key="5">
    <source>
        <dbReference type="RuleBase" id="RU079119"/>
    </source>
</evidence>
<keyword evidence="2 5" id="KW-0812">Transmembrane</keyword>
<sequence>MLALLWGAILAVFVAVTMLVSVKRAIKSEEASFERVFMLLFAETLDIFLGVLISGFLIFHSYLVSNAVTTIEFCEKQFRKSPFDTPPEVTWSHGFRKNFTDAFGPDPLLWFFPVDNRLGDGTSFTPGSMLYYDPAHLETRISKAITASRRYKGFDPIVDPES</sequence>
<reference evidence="7" key="2">
    <citation type="submission" date="2013-10" db="EMBL/GenBank/DDBJ databases">
        <authorList>
            <person name="Aslett M."/>
        </authorList>
    </citation>
    <scope>NUCLEOTIDE SEQUENCE [LARGE SCALE GENOMIC DNA]</scope>
    <source>
        <strain evidence="7">Houghton</strain>
    </source>
</reference>
<comment type="domain">
    <text evidence="5">The DHHC domain is required for palmitoyltransferase activity.</text>
</comment>
<dbReference type="EC" id="2.3.1.225" evidence="5"/>
<evidence type="ECO:0000256" key="2">
    <source>
        <dbReference type="ARBA" id="ARBA00022692"/>
    </source>
</evidence>
<comment type="similarity">
    <text evidence="5">Belongs to the DHHC palmitoyltransferase family.</text>
</comment>
<accession>U6MTB1</accession>
<keyword evidence="4 5" id="KW-0472">Membrane</keyword>
<keyword evidence="5" id="KW-0808">Transferase</keyword>
<dbReference type="VEuPathDB" id="ToxoDB:ENH_00009090"/>
<evidence type="ECO:0000256" key="4">
    <source>
        <dbReference type="ARBA" id="ARBA00023136"/>
    </source>
</evidence>
<evidence type="ECO:0000259" key="6">
    <source>
        <dbReference type="Pfam" id="PF01529"/>
    </source>
</evidence>
<dbReference type="GO" id="GO:0019706">
    <property type="term" value="F:protein-cysteine S-palmitoyltransferase activity"/>
    <property type="evidence" value="ECO:0007669"/>
    <property type="project" value="UniProtKB-EC"/>
</dbReference>
<dbReference type="OrthoDB" id="9909019at2759"/>
<dbReference type="GO" id="GO:0016020">
    <property type="term" value="C:membrane"/>
    <property type="evidence" value="ECO:0007669"/>
    <property type="project" value="UniProtKB-SubCell"/>
</dbReference>